<dbReference type="Pfam" id="PF00528">
    <property type="entry name" value="BPD_transp_1"/>
    <property type="match status" value="1"/>
</dbReference>
<sequence length="221" mass="24594">MRRCCGHLDYSRSIGRSQTIPRHSRQHPSVATSSIVSLYRFGKHVFPGRDVLFLVILASAMFPFETYMIPLFLTMKSFGLINTYVGIASPYLIMSFGIFLMRQHIAHAIPDELLDAARVDGASELRIFLRVVVPLSASAIGALGILAFIQAWSAFIWPLLMATSRGMYLMELGLSTFQSRYTADYNLLTAAAMLNTIPMLIAFIVLRRQIIESVALTGLKG</sequence>
<evidence type="ECO:0000256" key="7">
    <source>
        <dbReference type="RuleBase" id="RU363032"/>
    </source>
</evidence>
<feature type="transmembrane region" description="Helical" evidence="7">
    <location>
        <begin position="185"/>
        <end position="206"/>
    </location>
</feature>
<feature type="transmembrane region" description="Helical" evidence="7">
    <location>
        <begin position="51"/>
        <end position="73"/>
    </location>
</feature>
<feature type="transmembrane region" description="Helical" evidence="7">
    <location>
        <begin position="127"/>
        <end position="160"/>
    </location>
</feature>
<dbReference type="PROSITE" id="PS50928">
    <property type="entry name" value="ABC_TM1"/>
    <property type="match status" value="1"/>
</dbReference>
<feature type="domain" description="ABC transmembrane type-1" evidence="8">
    <location>
        <begin position="1"/>
        <end position="206"/>
    </location>
</feature>
<evidence type="ECO:0000256" key="3">
    <source>
        <dbReference type="ARBA" id="ARBA00022475"/>
    </source>
</evidence>
<dbReference type="Proteomes" id="UP000320048">
    <property type="component" value="Unassembled WGS sequence"/>
</dbReference>
<evidence type="ECO:0000259" key="8">
    <source>
        <dbReference type="PROSITE" id="PS50928"/>
    </source>
</evidence>
<evidence type="ECO:0000256" key="2">
    <source>
        <dbReference type="ARBA" id="ARBA00022448"/>
    </source>
</evidence>
<gene>
    <name evidence="9" type="ORF">E6H04_03735</name>
</gene>
<dbReference type="PANTHER" id="PTHR43744">
    <property type="entry name" value="ABC TRANSPORTER PERMEASE PROTEIN MG189-RELATED-RELATED"/>
    <property type="match status" value="1"/>
</dbReference>
<dbReference type="InterPro" id="IPR035906">
    <property type="entry name" value="MetI-like_sf"/>
</dbReference>
<keyword evidence="6 7" id="KW-0472">Membrane</keyword>
<keyword evidence="3" id="KW-1003">Cell membrane</keyword>
<dbReference type="EMBL" id="VBAO01000098">
    <property type="protein sequence ID" value="TMI82995.1"/>
    <property type="molecule type" value="Genomic_DNA"/>
</dbReference>
<keyword evidence="2 7" id="KW-0813">Transport</keyword>
<dbReference type="CDD" id="cd06261">
    <property type="entry name" value="TM_PBP2"/>
    <property type="match status" value="1"/>
</dbReference>
<evidence type="ECO:0000256" key="5">
    <source>
        <dbReference type="ARBA" id="ARBA00022989"/>
    </source>
</evidence>
<keyword evidence="4 7" id="KW-0812">Transmembrane</keyword>
<feature type="transmembrane region" description="Helical" evidence="7">
    <location>
        <begin position="79"/>
        <end position="100"/>
    </location>
</feature>
<proteinExistence type="inferred from homology"/>
<reference evidence="9 10" key="1">
    <citation type="journal article" date="2019" name="Nat. Microbiol.">
        <title>Mediterranean grassland soil C-N compound turnover is dependent on rainfall and depth, and is mediated by genomically divergent microorganisms.</title>
        <authorList>
            <person name="Diamond S."/>
            <person name="Andeer P.F."/>
            <person name="Li Z."/>
            <person name="Crits-Christoph A."/>
            <person name="Burstein D."/>
            <person name="Anantharaman K."/>
            <person name="Lane K.R."/>
            <person name="Thomas B.C."/>
            <person name="Pan C."/>
            <person name="Northen T.R."/>
            <person name="Banfield J.F."/>
        </authorList>
    </citation>
    <scope>NUCLEOTIDE SEQUENCE [LARGE SCALE GENOMIC DNA]</scope>
    <source>
        <strain evidence="9">NP_7</strain>
    </source>
</reference>
<evidence type="ECO:0000256" key="6">
    <source>
        <dbReference type="ARBA" id="ARBA00023136"/>
    </source>
</evidence>
<protein>
    <submittedName>
        <fullName evidence="9">Carbohydrate ABC transporter permease</fullName>
    </submittedName>
</protein>
<dbReference type="InterPro" id="IPR000515">
    <property type="entry name" value="MetI-like"/>
</dbReference>
<evidence type="ECO:0000256" key="1">
    <source>
        <dbReference type="ARBA" id="ARBA00004651"/>
    </source>
</evidence>
<name>A0A537JHJ0_9BACT</name>
<comment type="similarity">
    <text evidence="7">Belongs to the binding-protein-dependent transport system permease family.</text>
</comment>
<evidence type="ECO:0000313" key="9">
    <source>
        <dbReference type="EMBL" id="TMI82995.1"/>
    </source>
</evidence>
<dbReference type="SUPFAM" id="SSF161098">
    <property type="entry name" value="MetI-like"/>
    <property type="match status" value="1"/>
</dbReference>
<dbReference type="PANTHER" id="PTHR43744:SF12">
    <property type="entry name" value="ABC TRANSPORTER PERMEASE PROTEIN MG189-RELATED"/>
    <property type="match status" value="1"/>
</dbReference>
<comment type="caution">
    <text evidence="9">The sequence shown here is derived from an EMBL/GenBank/DDBJ whole genome shotgun (WGS) entry which is preliminary data.</text>
</comment>
<keyword evidence="5 7" id="KW-1133">Transmembrane helix</keyword>
<dbReference type="AlphaFoldDB" id="A0A537JHJ0"/>
<evidence type="ECO:0000256" key="4">
    <source>
        <dbReference type="ARBA" id="ARBA00022692"/>
    </source>
</evidence>
<accession>A0A537JHJ0</accession>
<dbReference type="GO" id="GO:0005886">
    <property type="term" value="C:plasma membrane"/>
    <property type="evidence" value="ECO:0007669"/>
    <property type="project" value="UniProtKB-SubCell"/>
</dbReference>
<dbReference type="GO" id="GO:0055085">
    <property type="term" value="P:transmembrane transport"/>
    <property type="evidence" value="ECO:0007669"/>
    <property type="project" value="InterPro"/>
</dbReference>
<comment type="subcellular location">
    <subcellularLocation>
        <location evidence="1 7">Cell membrane</location>
        <topology evidence="1 7">Multi-pass membrane protein</topology>
    </subcellularLocation>
</comment>
<evidence type="ECO:0000313" key="10">
    <source>
        <dbReference type="Proteomes" id="UP000320048"/>
    </source>
</evidence>
<organism evidence="9 10">
    <name type="scientific">Candidatus Segetimicrobium genomatis</name>
    <dbReference type="NCBI Taxonomy" id="2569760"/>
    <lineage>
        <taxon>Bacteria</taxon>
        <taxon>Bacillati</taxon>
        <taxon>Candidatus Sysuimicrobiota</taxon>
        <taxon>Candidatus Sysuimicrobiia</taxon>
        <taxon>Candidatus Sysuimicrobiales</taxon>
        <taxon>Candidatus Segetimicrobiaceae</taxon>
        <taxon>Candidatus Segetimicrobium</taxon>
    </lineage>
</organism>
<dbReference type="Gene3D" id="1.10.3720.10">
    <property type="entry name" value="MetI-like"/>
    <property type="match status" value="1"/>
</dbReference>